<organism evidence="2 3">
    <name type="scientific">Dethiosulfatarculus sandiegensis</name>
    <dbReference type="NCBI Taxonomy" id="1429043"/>
    <lineage>
        <taxon>Bacteria</taxon>
        <taxon>Pseudomonadati</taxon>
        <taxon>Thermodesulfobacteriota</taxon>
        <taxon>Desulfarculia</taxon>
        <taxon>Desulfarculales</taxon>
        <taxon>Desulfarculaceae</taxon>
        <taxon>Dethiosulfatarculus</taxon>
    </lineage>
</organism>
<sequence>MRAKKTPLKSEILGAGEGGLPNHEAFAIK</sequence>
<comment type="caution">
    <text evidence="2">The sequence shown here is derived from an EMBL/GenBank/DDBJ whole genome shotgun (WGS) entry which is preliminary data.</text>
</comment>
<reference evidence="2 3" key="1">
    <citation type="submission" date="2013-11" db="EMBL/GenBank/DDBJ databases">
        <title>Metagenomic analysis of a methanogenic consortium involved in long chain n-alkane degradation.</title>
        <authorList>
            <person name="Davidova I.A."/>
            <person name="Callaghan A.V."/>
            <person name="Wawrik B."/>
            <person name="Pruitt S."/>
            <person name="Marks C."/>
            <person name="Duncan K.E."/>
            <person name="Suflita J.M."/>
        </authorList>
    </citation>
    <scope>NUCLEOTIDE SEQUENCE [LARGE SCALE GENOMIC DNA]</scope>
    <source>
        <strain evidence="2 3">SPR</strain>
    </source>
</reference>
<dbReference type="Proteomes" id="UP000032233">
    <property type="component" value="Unassembled WGS sequence"/>
</dbReference>
<dbReference type="InParanoid" id="A0A0D2HKS5"/>
<evidence type="ECO:0000313" key="3">
    <source>
        <dbReference type="Proteomes" id="UP000032233"/>
    </source>
</evidence>
<accession>A0A0D2HKS5</accession>
<keyword evidence="3" id="KW-1185">Reference proteome</keyword>
<evidence type="ECO:0000256" key="1">
    <source>
        <dbReference type="SAM" id="MobiDB-lite"/>
    </source>
</evidence>
<feature type="region of interest" description="Disordered" evidence="1">
    <location>
        <begin position="1"/>
        <end position="29"/>
    </location>
</feature>
<name>A0A0D2HKS5_9BACT</name>
<dbReference type="AlphaFoldDB" id="A0A0D2HKS5"/>
<proteinExistence type="predicted"/>
<evidence type="ECO:0000313" key="2">
    <source>
        <dbReference type="EMBL" id="KIX11258.1"/>
    </source>
</evidence>
<dbReference type="STRING" id="1429043.X474_26055"/>
<dbReference type="EMBL" id="AZAC01000067">
    <property type="protein sequence ID" value="KIX11258.1"/>
    <property type="molecule type" value="Genomic_DNA"/>
</dbReference>
<gene>
    <name evidence="2" type="ORF">X474_26055</name>
</gene>
<protein>
    <submittedName>
        <fullName evidence="2">Uncharacterized protein</fullName>
    </submittedName>
</protein>